<evidence type="ECO:0000259" key="3">
    <source>
        <dbReference type="SMART" id="SM00443"/>
    </source>
</evidence>
<dbReference type="GO" id="GO:0003676">
    <property type="term" value="F:nucleic acid binding"/>
    <property type="evidence" value="ECO:0007669"/>
    <property type="project" value="InterPro"/>
</dbReference>
<evidence type="ECO:0000259" key="2">
    <source>
        <dbReference type="SMART" id="SM00393"/>
    </source>
</evidence>
<dbReference type="EMBL" id="OV121139">
    <property type="protein sequence ID" value="CAH0562658.1"/>
    <property type="molecule type" value="Genomic_DNA"/>
</dbReference>
<dbReference type="AlphaFoldDB" id="A0A9P0BFU0"/>
<evidence type="ECO:0000313" key="5">
    <source>
        <dbReference type="Proteomes" id="UP001154078"/>
    </source>
</evidence>
<dbReference type="InterPro" id="IPR036867">
    <property type="entry name" value="R3H_dom_sf"/>
</dbReference>
<dbReference type="Proteomes" id="UP001154078">
    <property type="component" value="Chromosome 8"/>
</dbReference>
<dbReference type="InterPro" id="IPR000467">
    <property type="entry name" value="G_patch_dom"/>
</dbReference>
<dbReference type="SUPFAM" id="SSF82708">
    <property type="entry name" value="R3H domain"/>
    <property type="match status" value="1"/>
</dbReference>
<gene>
    <name evidence="4" type="ORF">MELIAE_LOCUS11709</name>
</gene>
<dbReference type="OrthoDB" id="2359216at2759"/>
<dbReference type="Pfam" id="PF01424">
    <property type="entry name" value="R3H"/>
    <property type="match status" value="1"/>
</dbReference>
<sequence length="383" mass="43454">MEPYNQGRGFFRSRPNREYRGRGNRDRGQFRPYNKNLRGRRPFQRNLSERYPVSSVEFDDTGARLGNNRRARSFQDNIRNDRKHSEPVDPIALKINSFIDEVQAQQSQIGKKVIFMGRESSHPLVLLQIAVDKAKVKMEFKQGENEVHSVLMDGEVLAQGSYTNKQVAKGALAEEAVNKLKEECFFIVKKEGYEEISTVNLQKKSEEFAEVGESSAAPVISDKAHEMMLKMGWKGQGLGVNEQGDAETVAEKIQNISRDGLGGPTGNILWEVQKILSKFANSDRLSVLAFDPTFTKEERAHIHKLAQKFNLKSRSESKGEARRITISKKICLLPLVKNLLREGGESPAYKLIVPEKFKHLWTEEPTSSMNAFRTEFDSDSDSD</sequence>
<dbReference type="InterPro" id="IPR001374">
    <property type="entry name" value="R3H_dom"/>
</dbReference>
<dbReference type="Gene3D" id="3.30.1370.50">
    <property type="entry name" value="R3H-like domain"/>
    <property type="match status" value="1"/>
</dbReference>
<accession>A0A9P0BFU0</accession>
<dbReference type="Pfam" id="PF01585">
    <property type="entry name" value="G-patch"/>
    <property type="match status" value="1"/>
</dbReference>
<dbReference type="SMART" id="SM00443">
    <property type="entry name" value="G_patch"/>
    <property type="match status" value="1"/>
</dbReference>
<reference evidence="4" key="1">
    <citation type="submission" date="2021-12" db="EMBL/GenBank/DDBJ databases">
        <authorList>
            <person name="King R."/>
        </authorList>
    </citation>
    <scope>NUCLEOTIDE SEQUENCE</scope>
</reference>
<dbReference type="SMART" id="SM00393">
    <property type="entry name" value="R3H"/>
    <property type="match status" value="1"/>
</dbReference>
<feature type="domain" description="R3H" evidence="2">
    <location>
        <begin position="251"/>
        <end position="329"/>
    </location>
</feature>
<feature type="domain" description="G-patch" evidence="3">
    <location>
        <begin position="218"/>
        <end position="264"/>
    </location>
</feature>
<feature type="compositionally biased region" description="Basic and acidic residues" evidence="1">
    <location>
        <begin position="15"/>
        <end position="29"/>
    </location>
</feature>
<keyword evidence="5" id="KW-1185">Reference proteome</keyword>
<proteinExistence type="predicted"/>
<protein>
    <submittedName>
        <fullName evidence="4">Uncharacterized protein</fullName>
    </submittedName>
</protein>
<evidence type="ECO:0000256" key="1">
    <source>
        <dbReference type="SAM" id="MobiDB-lite"/>
    </source>
</evidence>
<organism evidence="4 5">
    <name type="scientific">Brassicogethes aeneus</name>
    <name type="common">Rape pollen beetle</name>
    <name type="synonym">Meligethes aeneus</name>
    <dbReference type="NCBI Taxonomy" id="1431903"/>
    <lineage>
        <taxon>Eukaryota</taxon>
        <taxon>Metazoa</taxon>
        <taxon>Ecdysozoa</taxon>
        <taxon>Arthropoda</taxon>
        <taxon>Hexapoda</taxon>
        <taxon>Insecta</taxon>
        <taxon>Pterygota</taxon>
        <taxon>Neoptera</taxon>
        <taxon>Endopterygota</taxon>
        <taxon>Coleoptera</taxon>
        <taxon>Polyphaga</taxon>
        <taxon>Cucujiformia</taxon>
        <taxon>Nitidulidae</taxon>
        <taxon>Meligethinae</taxon>
        <taxon>Brassicogethes</taxon>
    </lineage>
</organism>
<evidence type="ECO:0000313" key="4">
    <source>
        <dbReference type="EMBL" id="CAH0562658.1"/>
    </source>
</evidence>
<name>A0A9P0BFU0_BRAAE</name>
<feature type="region of interest" description="Disordered" evidence="1">
    <location>
        <begin position="1"/>
        <end position="44"/>
    </location>
</feature>